<dbReference type="PANTHER" id="PTHR13090:SF1">
    <property type="entry name" value="ARGININE-HYDROXYLASE NDUFAF5, MITOCHONDRIAL"/>
    <property type="match status" value="1"/>
</dbReference>
<dbReference type="GO" id="GO:0032981">
    <property type="term" value="P:mitochondrial respiratory chain complex I assembly"/>
    <property type="evidence" value="ECO:0007669"/>
    <property type="project" value="TreeGrafter"/>
</dbReference>
<dbReference type="Pfam" id="PF13489">
    <property type="entry name" value="Methyltransf_23"/>
    <property type="match status" value="1"/>
</dbReference>
<comment type="caution">
    <text evidence="3">The sequence shown here is derived from an EMBL/GenBank/DDBJ whole genome shotgun (WGS) entry which is preliminary data.</text>
</comment>
<dbReference type="SUPFAM" id="SSF53335">
    <property type="entry name" value="S-adenosyl-L-methionine-dependent methyltransferases"/>
    <property type="match status" value="1"/>
</dbReference>
<protein>
    <submittedName>
        <fullName evidence="3">Methyltransferase</fullName>
    </submittedName>
</protein>
<dbReference type="AlphaFoldDB" id="A0A845AG76"/>
<evidence type="ECO:0000313" key="4">
    <source>
        <dbReference type="Proteomes" id="UP000439780"/>
    </source>
</evidence>
<dbReference type="GO" id="GO:0032259">
    <property type="term" value="P:methylation"/>
    <property type="evidence" value="ECO:0007669"/>
    <property type="project" value="UniProtKB-KW"/>
</dbReference>
<accession>A0A845AG76</accession>
<keyword evidence="1 3" id="KW-0489">Methyltransferase</keyword>
<dbReference type="RefSeq" id="WP_160752719.1">
    <property type="nucleotide sequence ID" value="NZ_WTYA01000004.1"/>
</dbReference>
<evidence type="ECO:0000256" key="2">
    <source>
        <dbReference type="ARBA" id="ARBA00022679"/>
    </source>
</evidence>
<evidence type="ECO:0000313" key="3">
    <source>
        <dbReference type="EMBL" id="MXP28409.1"/>
    </source>
</evidence>
<name>A0A845AG76_9SPHN</name>
<dbReference type="Proteomes" id="UP000439780">
    <property type="component" value="Unassembled WGS sequence"/>
</dbReference>
<organism evidence="3 4">
    <name type="scientific">Qipengyuania algicida</name>
    <dbReference type="NCBI Taxonomy" id="1836209"/>
    <lineage>
        <taxon>Bacteria</taxon>
        <taxon>Pseudomonadati</taxon>
        <taxon>Pseudomonadota</taxon>
        <taxon>Alphaproteobacteria</taxon>
        <taxon>Sphingomonadales</taxon>
        <taxon>Erythrobacteraceae</taxon>
        <taxon>Qipengyuania</taxon>
    </lineage>
</organism>
<dbReference type="InterPro" id="IPR050602">
    <property type="entry name" value="Malonyl-ACP_OMT"/>
</dbReference>
<keyword evidence="2 3" id="KW-0808">Transferase</keyword>
<evidence type="ECO:0000256" key="1">
    <source>
        <dbReference type="ARBA" id="ARBA00022603"/>
    </source>
</evidence>
<proteinExistence type="predicted"/>
<dbReference type="GO" id="GO:0008168">
    <property type="term" value="F:methyltransferase activity"/>
    <property type="evidence" value="ECO:0007669"/>
    <property type="project" value="UniProtKB-KW"/>
</dbReference>
<dbReference type="EMBL" id="WTYA01000004">
    <property type="protein sequence ID" value="MXP28409.1"/>
    <property type="molecule type" value="Genomic_DNA"/>
</dbReference>
<dbReference type="Gene3D" id="3.40.50.150">
    <property type="entry name" value="Vaccinia Virus protein VP39"/>
    <property type="match status" value="1"/>
</dbReference>
<dbReference type="PANTHER" id="PTHR13090">
    <property type="entry name" value="ARGININE-HYDROXYLASE NDUFAF5, MITOCHONDRIAL"/>
    <property type="match status" value="1"/>
</dbReference>
<dbReference type="InterPro" id="IPR029063">
    <property type="entry name" value="SAM-dependent_MTases_sf"/>
</dbReference>
<keyword evidence="4" id="KW-1185">Reference proteome</keyword>
<sequence>MTDHQVPEIFSRQRRRLRDQRASYRQARVSDPANWLSRVMAEDAIERIDFVRLEPKRVWLAGDLSGTLERYFNSTGADVVAPPLASVDEELPLDGGPFDLAISLDRLGSVNDLPGALIHLRNALAPGGMMIAMMVGGGSLPALRSAMLAADGDRPAPRLHPQVESRSATGLLERAGFSRQVVDEHGVTVRYPDLGKLVSDLRDQALTAVLARGGPALSKAALKRAEAAFSAQADDEGRIAERFEILTLTGWR</sequence>
<reference evidence="3 4" key="1">
    <citation type="submission" date="2019-12" db="EMBL/GenBank/DDBJ databases">
        <title>Genomic-based taxomic classification of the family Erythrobacteraceae.</title>
        <authorList>
            <person name="Xu L."/>
        </authorList>
    </citation>
    <scope>NUCLEOTIDE SEQUENCE [LARGE SCALE GENOMIC DNA]</scope>
    <source>
        <strain evidence="3 4">KEMB 9005-328</strain>
    </source>
</reference>
<dbReference type="OrthoDB" id="9793723at2"/>
<gene>
    <name evidence="3" type="ORF">GRI58_06185</name>
</gene>